<organism evidence="2 3">
    <name type="scientific">Nitzschia inconspicua</name>
    <dbReference type="NCBI Taxonomy" id="303405"/>
    <lineage>
        <taxon>Eukaryota</taxon>
        <taxon>Sar</taxon>
        <taxon>Stramenopiles</taxon>
        <taxon>Ochrophyta</taxon>
        <taxon>Bacillariophyta</taxon>
        <taxon>Bacillariophyceae</taxon>
        <taxon>Bacillariophycidae</taxon>
        <taxon>Bacillariales</taxon>
        <taxon>Bacillariaceae</taxon>
        <taxon>Nitzschia</taxon>
    </lineage>
</organism>
<protein>
    <submittedName>
        <fullName evidence="2">Uncharacterized protein</fullName>
    </submittedName>
</protein>
<dbReference type="EMBL" id="JAGRRH010000019">
    <property type="protein sequence ID" value="KAG7349212.1"/>
    <property type="molecule type" value="Genomic_DNA"/>
</dbReference>
<dbReference type="Proteomes" id="UP000693970">
    <property type="component" value="Unassembled WGS sequence"/>
</dbReference>
<dbReference type="OrthoDB" id="1749428at2759"/>
<reference evidence="2" key="2">
    <citation type="submission" date="2021-04" db="EMBL/GenBank/DDBJ databases">
        <authorList>
            <person name="Podell S."/>
        </authorList>
    </citation>
    <scope>NUCLEOTIDE SEQUENCE</scope>
    <source>
        <strain evidence="2">Hildebrandi</strain>
    </source>
</reference>
<feature type="region of interest" description="Disordered" evidence="1">
    <location>
        <begin position="1"/>
        <end position="27"/>
    </location>
</feature>
<name>A0A9K3PIR3_9STRA</name>
<sequence>MDNNIHINQYDSMSSTGSETPSPGAAGLTSLHFEEKHQQSRLQLPGLLHTFEPQGKESRPTHQNKRLHVLPPQQWAPVSARHIVGLQASFQYPAEDQTDAGQGDIDLASHTVTEADEAHLLSNTEDLDYLQSPEFLTEAFLQFRELLEESLGDQNDVQNILHYLDKMVKCDPTFDYRNGRSSDGTVTGFVWQTGVMRRDFELYGDVLFVDCMGKSINTKGWPINTIAMLDCNARRRKKHILSCLQTPVHGLSQHLYDYDTSP</sequence>
<reference evidence="2" key="1">
    <citation type="journal article" date="2021" name="Sci. Rep.">
        <title>Diploid genomic architecture of Nitzschia inconspicua, an elite biomass production diatom.</title>
        <authorList>
            <person name="Oliver A."/>
            <person name="Podell S."/>
            <person name="Pinowska A."/>
            <person name="Traller J.C."/>
            <person name="Smith S.R."/>
            <person name="McClure R."/>
            <person name="Beliaev A."/>
            <person name="Bohutskyi P."/>
            <person name="Hill E.A."/>
            <person name="Rabines A."/>
            <person name="Zheng H."/>
            <person name="Allen L.Z."/>
            <person name="Kuo A."/>
            <person name="Grigoriev I.V."/>
            <person name="Allen A.E."/>
            <person name="Hazlebeck D."/>
            <person name="Allen E.E."/>
        </authorList>
    </citation>
    <scope>NUCLEOTIDE SEQUENCE</scope>
    <source>
        <strain evidence="2">Hildebrandi</strain>
    </source>
</reference>
<comment type="caution">
    <text evidence="2">The sequence shown here is derived from an EMBL/GenBank/DDBJ whole genome shotgun (WGS) entry which is preliminary data.</text>
</comment>
<feature type="compositionally biased region" description="Polar residues" evidence="1">
    <location>
        <begin position="1"/>
        <end position="21"/>
    </location>
</feature>
<keyword evidence="3" id="KW-1185">Reference proteome</keyword>
<evidence type="ECO:0000256" key="1">
    <source>
        <dbReference type="SAM" id="MobiDB-lite"/>
    </source>
</evidence>
<gene>
    <name evidence="2" type="ORF">IV203_011809</name>
</gene>
<evidence type="ECO:0000313" key="3">
    <source>
        <dbReference type="Proteomes" id="UP000693970"/>
    </source>
</evidence>
<evidence type="ECO:0000313" key="2">
    <source>
        <dbReference type="EMBL" id="KAG7349212.1"/>
    </source>
</evidence>
<proteinExistence type="predicted"/>
<accession>A0A9K3PIR3</accession>
<dbReference type="AlphaFoldDB" id="A0A9K3PIR3"/>